<feature type="domain" description="Thioesterase" evidence="3">
    <location>
        <begin position="70"/>
        <end position="147"/>
    </location>
</feature>
<evidence type="ECO:0000256" key="1">
    <source>
        <dbReference type="ARBA" id="ARBA00008324"/>
    </source>
</evidence>
<dbReference type="PANTHER" id="PTHR21660">
    <property type="entry name" value="THIOESTERASE SUPERFAMILY MEMBER-RELATED"/>
    <property type="match status" value="1"/>
</dbReference>
<reference evidence="4 5" key="1">
    <citation type="submission" date="2017-08" db="EMBL/GenBank/DDBJ databases">
        <authorList>
            <person name="de Groot N.N."/>
        </authorList>
    </citation>
    <scope>NUCLEOTIDE SEQUENCE [LARGE SCALE GENOMIC DNA]</scope>
    <source>
        <strain evidence="4 5">USBA 352</strain>
    </source>
</reference>
<dbReference type="PANTHER" id="PTHR21660:SF1">
    <property type="entry name" value="ACYL-COENZYME A THIOESTERASE 13"/>
    <property type="match status" value="1"/>
</dbReference>
<dbReference type="InterPro" id="IPR003736">
    <property type="entry name" value="PAAI_dom"/>
</dbReference>
<dbReference type="Gene3D" id="3.10.129.10">
    <property type="entry name" value="Hotdog Thioesterase"/>
    <property type="match status" value="1"/>
</dbReference>
<accession>A0A285SQE7</accession>
<evidence type="ECO:0000313" key="4">
    <source>
        <dbReference type="EMBL" id="SOC09821.1"/>
    </source>
</evidence>
<evidence type="ECO:0000313" key="5">
    <source>
        <dbReference type="Proteomes" id="UP000219331"/>
    </source>
</evidence>
<organism evidence="4 5">
    <name type="scientific">Stappia indica</name>
    <dbReference type="NCBI Taxonomy" id="538381"/>
    <lineage>
        <taxon>Bacteria</taxon>
        <taxon>Pseudomonadati</taxon>
        <taxon>Pseudomonadota</taxon>
        <taxon>Alphaproteobacteria</taxon>
        <taxon>Hyphomicrobiales</taxon>
        <taxon>Stappiaceae</taxon>
        <taxon>Stappia</taxon>
    </lineage>
</organism>
<keyword evidence="5" id="KW-1185">Reference proteome</keyword>
<evidence type="ECO:0000259" key="3">
    <source>
        <dbReference type="Pfam" id="PF03061"/>
    </source>
</evidence>
<name>A0A285SQE7_9HYPH</name>
<dbReference type="Proteomes" id="UP000219331">
    <property type="component" value="Unassembled WGS sequence"/>
</dbReference>
<dbReference type="CDD" id="cd03443">
    <property type="entry name" value="PaaI_thioesterase"/>
    <property type="match status" value="1"/>
</dbReference>
<dbReference type="OrthoDB" id="9813282at2"/>
<comment type="similarity">
    <text evidence="1">Belongs to the thioesterase PaaI family.</text>
</comment>
<dbReference type="SUPFAM" id="SSF54637">
    <property type="entry name" value="Thioesterase/thiol ester dehydrase-isomerase"/>
    <property type="match status" value="1"/>
</dbReference>
<dbReference type="NCBIfam" id="TIGR00369">
    <property type="entry name" value="unchar_dom_1"/>
    <property type="match status" value="1"/>
</dbReference>
<dbReference type="InterPro" id="IPR029069">
    <property type="entry name" value="HotDog_dom_sf"/>
</dbReference>
<dbReference type="AlphaFoldDB" id="A0A285SQE7"/>
<dbReference type="Pfam" id="PF03061">
    <property type="entry name" value="4HBT"/>
    <property type="match status" value="1"/>
</dbReference>
<keyword evidence="2" id="KW-0378">Hydrolase</keyword>
<dbReference type="STRING" id="538381.GCA_001696535_02659"/>
<proteinExistence type="inferred from homology"/>
<dbReference type="EMBL" id="OBML01000006">
    <property type="protein sequence ID" value="SOC09821.1"/>
    <property type="molecule type" value="Genomic_DNA"/>
</dbReference>
<protein>
    <submittedName>
        <fullName evidence="4">Uncharacterized domain 1-containing protein</fullName>
    </submittedName>
</protein>
<dbReference type="InterPro" id="IPR039298">
    <property type="entry name" value="ACOT13"/>
</dbReference>
<sequence length="163" mass="17421">MNMETRTFGLADPAEAAKLTGIGQLEAMIAGRFPAPPICRTMNFILTEAAAEGFARFEGEPSFDHYNPLGTVHGGWIAAILDSALGCAVHATLGLGEGYTTIEFKVNNVRPAFETSGLLTCEGRVLHRGRRMATSEARLVDKAGKLIAHGVETCMIFPVGEAR</sequence>
<dbReference type="RefSeq" id="WP_067220796.1">
    <property type="nucleotide sequence ID" value="NZ_MBQE01000003.1"/>
</dbReference>
<dbReference type="GO" id="GO:0047617">
    <property type="term" value="F:fatty acyl-CoA hydrolase activity"/>
    <property type="evidence" value="ECO:0007669"/>
    <property type="project" value="InterPro"/>
</dbReference>
<gene>
    <name evidence="4" type="ORF">SAMN05421512_106131</name>
</gene>
<dbReference type="InterPro" id="IPR006683">
    <property type="entry name" value="Thioestr_dom"/>
</dbReference>
<evidence type="ECO:0000256" key="2">
    <source>
        <dbReference type="ARBA" id="ARBA00022801"/>
    </source>
</evidence>